<reference evidence="4" key="1">
    <citation type="submission" date="2011-10" db="EMBL/GenBank/DDBJ databases">
        <title>The complete genome of chromosome of Thermovirga lienii DSM 17291.</title>
        <authorList>
            <consortium name="US DOE Joint Genome Institute (JGI-PGF)"/>
            <person name="Lucas S."/>
            <person name="Copeland A."/>
            <person name="Lapidus A."/>
            <person name="Glavina del Rio T."/>
            <person name="Dalin E."/>
            <person name="Tice H."/>
            <person name="Bruce D."/>
            <person name="Goodwin L."/>
            <person name="Pitluck S."/>
            <person name="Peters L."/>
            <person name="Mikhailova N."/>
            <person name="Saunders E."/>
            <person name="Kyrpides N."/>
            <person name="Mavromatis K."/>
            <person name="Ivanova N."/>
            <person name="Last F.I."/>
            <person name="Brettin T."/>
            <person name="Detter J.C."/>
            <person name="Han C."/>
            <person name="Larimer F."/>
            <person name="Land M."/>
            <person name="Hauser L."/>
            <person name="Markowitz V."/>
            <person name="Cheng J.-F."/>
            <person name="Hugenholtz P."/>
            <person name="Woyke T."/>
            <person name="Wu D."/>
            <person name="Spring S."/>
            <person name="Schroeder M."/>
            <person name="Brambilla E.-M."/>
            <person name="Klenk H.-P."/>
            <person name="Eisen J.A."/>
        </authorList>
    </citation>
    <scope>NUCLEOTIDE SEQUENCE [LARGE SCALE GENOMIC DNA]</scope>
    <source>
        <strain evidence="4">ATCC BAA-1197 / DSM 17291 / Cas60314</strain>
    </source>
</reference>
<dbReference type="InterPro" id="IPR021136">
    <property type="entry name" value="Flagellar_hook_control-like_C"/>
</dbReference>
<feature type="domain" description="Flagellar hook-length control protein-like C-terminal" evidence="2">
    <location>
        <begin position="350"/>
        <end position="425"/>
    </location>
</feature>
<organism evidence="3 4">
    <name type="scientific">Thermovirga lienii (strain ATCC BAA-1197 / DSM 17291 / Cas60314)</name>
    <dbReference type="NCBI Taxonomy" id="580340"/>
    <lineage>
        <taxon>Bacteria</taxon>
        <taxon>Thermotogati</taxon>
        <taxon>Synergistota</taxon>
        <taxon>Synergistia</taxon>
        <taxon>Synergistales</taxon>
        <taxon>Thermovirgaceae</taxon>
        <taxon>Thermovirga</taxon>
    </lineage>
</organism>
<feature type="region of interest" description="Disordered" evidence="1">
    <location>
        <begin position="170"/>
        <end position="278"/>
    </location>
</feature>
<dbReference type="AlphaFoldDB" id="G7V5U9"/>
<protein>
    <submittedName>
        <fullName evidence="3">Flagellar hook-length control protein-like, C-terminal domain protein</fullName>
    </submittedName>
</protein>
<keyword evidence="3" id="KW-0966">Cell projection</keyword>
<dbReference type="HOGENOM" id="CLU_577365_0_0_0"/>
<accession>G7V5U9</accession>
<dbReference type="InterPro" id="IPR052563">
    <property type="entry name" value="FliK"/>
</dbReference>
<dbReference type="PANTHER" id="PTHR37533:SF2">
    <property type="entry name" value="FLAGELLAR HOOK-LENGTH CONTROL PROTEIN"/>
    <property type="match status" value="1"/>
</dbReference>
<evidence type="ECO:0000259" key="2">
    <source>
        <dbReference type="Pfam" id="PF02120"/>
    </source>
</evidence>
<dbReference type="Gene3D" id="3.30.750.140">
    <property type="match status" value="1"/>
</dbReference>
<sequence>MKDISAISSLLNTVAGKDGFDSCALHLDGSQCEEERGFSDLLKLVENPEIEGAQQKEQAPMERILQLDRSQWMGKGAFSDLLRLVENLDSAGAQQKNQVPRVTGLDVLLSSMAQGYDAKDLLAFLNESGEVESYFGDGPCKDPEAAQKSERGNDLVTLIKGLNWLLKGGKNIPSEEKDLHEEEGHKAVKDEDVRDDLKLQQEGNQMVGGPLLVHNPYSSGSGPSTSRESKDNSEGRVFFVQENGLGQQNAPKGERKASLEVNPAQSPLIKGPEEHRENVGGTADLSRFHLDGVKEEKPVFGDSSGAGALFEARDVPPQNQGDAPFPIRVQVSSRLLAEGMDRTITILRSSSGEKRGVIQIEPPELGKVRVVVHSDHNTVNVRVTVDGPEVGHVIQQASDGLRNALEKRGLVLGEFSVDVGDSGHQGTSRHNEFYGFDNNFLGALAEEDNLSALEEDILLGRLDVSRGVWHWVV</sequence>
<dbReference type="EMBL" id="CP003096">
    <property type="protein sequence ID" value="AER65854.1"/>
    <property type="molecule type" value="Genomic_DNA"/>
</dbReference>
<dbReference type="OrthoDB" id="1792985at2"/>
<evidence type="ECO:0000313" key="3">
    <source>
        <dbReference type="EMBL" id="AER65854.1"/>
    </source>
</evidence>
<reference evidence="3 4" key="2">
    <citation type="journal article" date="2012" name="Stand. Genomic Sci.">
        <title>Genome sequence of the moderately thermophilic, amino-acid-degrading and sulfur-reducing bacterium Thermovirga lienii type strain (Cas60314(T)).</title>
        <authorList>
            <person name="Goker M."/>
            <person name="Saunders E."/>
            <person name="Lapidus A."/>
            <person name="Nolan M."/>
            <person name="Lucas S."/>
            <person name="Hammon N."/>
            <person name="Deshpande S."/>
            <person name="Cheng J.F."/>
            <person name="Han C."/>
            <person name="Tapia R."/>
            <person name="Goodwin L.A."/>
            <person name="Pitluck S."/>
            <person name="Liolios K."/>
            <person name="Mavromatis K."/>
            <person name="Pagani I."/>
            <person name="Ivanova N."/>
            <person name="Mikhailova N."/>
            <person name="Pati A."/>
            <person name="Chen A."/>
            <person name="Palaniappan K."/>
            <person name="Land M."/>
            <person name="Chang Y.J."/>
            <person name="Jeffries C.D."/>
            <person name="Brambilla E.M."/>
            <person name="Rohde M."/>
            <person name="Spring S."/>
            <person name="Detter J.C."/>
            <person name="Woyke T."/>
            <person name="Bristow J."/>
            <person name="Eisen J.A."/>
            <person name="Markowitz V."/>
            <person name="Hugenholtz P."/>
            <person name="Kyrpides N.C."/>
            <person name="Klenk H.P."/>
        </authorList>
    </citation>
    <scope>NUCLEOTIDE SEQUENCE [LARGE SCALE GENOMIC DNA]</scope>
    <source>
        <strain evidence="4">ATCC BAA-1197 / DSM 17291 / Cas60314</strain>
    </source>
</reference>
<evidence type="ECO:0000313" key="4">
    <source>
        <dbReference type="Proteomes" id="UP000005868"/>
    </source>
</evidence>
<feature type="compositionally biased region" description="Basic and acidic residues" evidence="1">
    <location>
        <begin position="173"/>
        <end position="199"/>
    </location>
</feature>
<dbReference type="Proteomes" id="UP000005868">
    <property type="component" value="Chromosome"/>
</dbReference>
<dbReference type="PANTHER" id="PTHR37533">
    <property type="entry name" value="FLAGELLAR HOOK-LENGTH CONTROL PROTEIN"/>
    <property type="match status" value="1"/>
</dbReference>
<name>G7V5U9_THELD</name>
<dbReference type="KEGG" id="tli:Tlie_0108"/>
<gene>
    <name evidence="3" type="ordered locus">Tlie_0108</name>
</gene>
<dbReference type="Pfam" id="PF02120">
    <property type="entry name" value="Flg_hook"/>
    <property type="match status" value="1"/>
</dbReference>
<dbReference type="eggNOG" id="COG3144">
    <property type="taxonomic scope" value="Bacteria"/>
</dbReference>
<dbReference type="InterPro" id="IPR038610">
    <property type="entry name" value="FliK-like_C_sf"/>
</dbReference>
<keyword evidence="3" id="KW-0282">Flagellum</keyword>
<keyword evidence="3" id="KW-0969">Cilium</keyword>
<evidence type="ECO:0000256" key="1">
    <source>
        <dbReference type="SAM" id="MobiDB-lite"/>
    </source>
</evidence>
<proteinExistence type="predicted"/>
<keyword evidence="4" id="KW-1185">Reference proteome</keyword>
<dbReference type="CDD" id="cd17470">
    <property type="entry name" value="T3SS_Flik_C"/>
    <property type="match status" value="1"/>
</dbReference>
<dbReference type="STRING" id="580340.Tlie_0108"/>